<dbReference type="InterPro" id="IPR014710">
    <property type="entry name" value="RmlC-like_jellyroll"/>
</dbReference>
<reference evidence="3 4" key="1">
    <citation type="submission" date="2015-05" db="EMBL/GenBank/DDBJ databases">
        <title>Draft genome sequence of Microvirga vignae strain BR3299, a novel nitrogen fixing bacteria isolated from Brazil semi-aired region.</title>
        <authorList>
            <person name="Zilli J.E."/>
            <person name="Passos S.R."/>
            <person name="Leite J."/>
            <person name="Baldani J.I."/>
            <person name="Xavier G.R."/>
            <person name="Rumjaneck N.G."/>
            <person name="Simoes-Araujo J.L."/>
        </authorList>
    </citation>
    <scope>NUCLEOTIDE SEQUENCE [LARGE SCALE GENOMIC DNA]</scope>
    <source>
        <strain evidence="3 4">BR3299</strain>
    </source>
</reference>
<sequence>MRPLMLMTALLLATTSAPLLAQDQKAGHAMRADQLQWEPAPPVVPKGAQIAVLSGDPSKQGPFTMRLKTPAGYKIPAHSHPTAERITIISGDFHFGMGDKLDEAMAEKLTNGGFVDLPANMNHYAFTSTETVVQIDSEGPFAIKYVNPADDPSKSQ</sequence>
<dbReference type="InterPro" id="IPR011051">
    <property type="entry name" value="RmlC_Cupin_sf"/>
</dbReference>
<dbReference type="InterPro" id="IPR025979">
    <property type="entry name" value="ChrR-like_cupin_dom"/>
</dbReference>
<feature type="domain" description="ChrR-like cupin" evidence="2">
    <location>
        <begin position="28"/>
        <end position="100"/>
    </location>
</feature>
<evidence type="ECO:0000259" key="2">
    <source>
        <dbReference type="Pfam" id="PF12973"/>
    </source>
</evidence>
<dbReference type="Proteomes" id="UP000035489">
    <property type="component" value="Unassembled WGS sequence"/>
</dbReference>
<protein>
    <recommendedName>
        <fullName evidence="2">ChrR-like cupin domain-containing protein</fullName>
    </recommendedName>
</protein>
<accession>A0A0H1RG95</accession>
<evidence type="ECO:0000256" key="1">
    <source>
        <dbReference type="SAM" id="SignalP"/>
    </source>
</evidence>
<dbReference type="AlphaFoldDB" id="A0A0H1RG95"/>
<dbReference type="Gene3D" id="2.60.120.10">
    <property type="entry name" value="Jelly Rolls"/>
    <property type="match status" value="1"/>
</dbReference>
<feature type="chain" id="PRO_5002593022" description="ChrR-like cupin domain-containing protein" evidence="1">
    <location>
        <begin position="22"/>
        <end position="156"/>
    </location>
</feature>
<dbReference type="CDD" id="cd06989">
    <property type="entry name" value="cupin_DRT102"/>
    <property type="match status" value="1"/>
</dbReference>
<dbReference type="OrthoDB" id="7506908at2"/>
<keyword evidence="4" id="KW-1185">Reference proteome</keyword>
<dbReference type="PATRIC" id="fig|1225564.3.peg.5113"/>
<name>A0A0H1RG95_9HYPH</name>
<gene>
    <name evidence="3" type="ORF">AA309_19135</name>
</gene>
<evidence type="ECO:0000313" key="3">
    <source>
        <dbReference type="EMBL" id="KLK91637.1"/>
    </source>
</evidence>
<dbReference type="STRING" id="1225564.AA309_19135"/>
<feature type="signal peptide" evidence="1">
    <location>
        <begin position="1"/>
        <end position="21"/>
    </location>
</feature>
<organism evidence="3 4">
    <name type="scientific">Microvirga vignae</name>
    <dbReference type="NCBI Taxonomy" id="1225564"/>
    <lineage>
        <taxon>Bacteria</taxon>
        <taxon>Pseudomonadati</taxon>
        <taxon>Pseudomonadota</taxon>
        <taxon>Alphaproteobacteria</taxon>
        <taxon>Hyphomicrobiales</taxon>
        <taxon>Methylobacteriaceae</taxon>
        <taxon>Microvirga</taxon>
    </lineage>
</organism>
<dbReference type="RefSeq" id="WP_047190612.1">
    <property type="nucleotide sequence ID" value="NZ_LCYG01000052.1"/>
</dbReference>
<proteinExistence type="predicted"/>
<comment type="caution">
    <text evidence="3">The sequence shown here is derived from an EMBL/GenBank/DDBJ whole genome shotgun (WGS) entry which is preliminary data.</text>
</comment>
<dbReference type="Pfam" id="PF12973">
    <property type="entry name" value="Cupin_7"/>
    <property type="match status" value="1"/>
</dbReference>
<dbReference type="SUPFAM" id="SSF51182">
    <property type="entry name" value="RmlC-like cupins"/>
    <property type="match status" value="1"/>
</dbReference>
<evidence type="ECO:0000313" key="4">
    <source>
        <dbReference type="Proteomes" id="UP000035489"/>
    </source>
</evidence>
<dbReference type="EMBL" id="LCYG01000052">
    <property type="protein sequence ID" value="KLK91637.1"/>
    <property type="molecule type" value="Genomic_DNA"/>
</dbReference>
<keyword evidence="1" id="KW-0732">Signal</keyword>